<organism evidence="1">
    <name type="scientific">marine sediment metagenome</name>
    <dbReference type="NCBI Taxonomy" id="412755"/>
    <lineage>
        <taxon>unclassified sequences</taxon>
        <taxon>metagenomes</taxon>
        <taxon>ecological metagenomes</taxon>
    </lineage>
</organism>
<dbReference type="EMBL" id="BARS01014978">
    <property type="protein sequence ID" value="GAF98551.1"/>
    <property type="molecule type" value="Genomic_DNA"/>
</dbReference>
<accession>X0UGX3</accession>
<dbReference type="AlphaFoldDB" id="X0UGX3"/>
<protein>
    <submittedName>
        <fullName evidence="1">Uncharacterized protein</fullName>
    </submittedName>
</protein>
<reference evidence="1" key="1">
    <citation type="journal article" date="2014" name="Front. Microbiol.">
        <title>High frequency of phylogenetically diverse reductive dehalogenase-homologous genes in deep subseafloor sedimentary metagenomes.</title>
        <authorList>
            <person name="Kawai M."/>
            <person name="Futagami T."/>
            <person name="Toyoda A."/>
            <person name="Takaki Y."/>
            <person name="Nishi S."/>
            <person name="Hori S."/>
            <person name="Arai W."/>
            <person name="Tsubouchi T."/>
            <person name="Morono Y."/>
            <person name="Uchiyama I."/>
            <person name="Ito T."/>
            <person name="Fujiyama A."/>
            <person name="Inagaki F."/>
            <person name="Takami H."/>
        </authorList>
    </citation>
    <scope>NUCLEOTIDE SEQUENCE</scope>
    <source>
        <strain evidence="1">Expedition CK06-06</strain>
    </source>
</reference>
<comment type="caution">
    <text evidence="1">The sequence shown here is derived from an EMBL/GenBank/DDBJ whole genome shotgun (WGS) entry which is preliminary data.</text>
</comment>
<proteinExistence type="predicted"/>
<sequence length="47" mass="5715">MSEEKKTLKELEETIKPFAKKRLRIKRNSDNWQSDMDWTLIWSGSMK</sequence>
<gene>
    <name evidence="1" type="ORF">S01H1_24868</name>
</gene>
<evidence type="ECO:0000313" key="1">
    <source>
        <dbReference type="EMBL" id="GAF98551.1"/>
    </source>
</evidence>
<name>X0UGX3_9ZZZZ</name>